<dbReference type="AlphaFoldDB" id="A0A977KUQ5"/>
<accession>A0A977KUQ5</accession>
<gene>
    <name evidence="5" type="ORF">KA717_32425</name>
</gene>
<sequence length="112" mass="13106">MQRDRLPLSELPCPAENVLKMIGGRWKLQILRQLFTGVKRFGELQRSLSPITQKVLTQQLRELEQDQLLQRVVYAEIPPKVEYSLTDLGNSLQPLIYVLHDWSLEHQEVNQD</sequence>
<feature type="domain" description="HTH hxlR-type" evidence="4">
    <location>
        <begin position="13"/>
        <end position="111"/>
    </location>
</feature>
<dbReference type="EMBL" id="CP073041">
    <property type="protein sequence ID" value="UXE60274.1"/>
    <property type="molecule type" value="Genomic_DNA"/>
</dbReference>
<evidence type="ECO:0000256" key="3">
    <source>
        <dbReference type="ARBA" id="ARBA00023163"/>
    </source>
</evidence>
<name>A0A977KUQ5_9CYAN</name>
<reference evidence="5" key="1">
    <citation type="submission" date="2021-04" db="EMBL/GenBank/DDBJ databases">
        <title>Genome sequence of Woronichinia naegeliana from Washington state freshwater lake bloom.</title>
        <authorList>
            <person name="Dreher T.W."/>
        </authorList>
    </citation>
    <scope>NUCLEOTIDE SEQUENCE</scope>
    <source>
        <strain evidence="5">WA131</strain>
    </source>
</reference>
<evidence type="ECO:0000259" key="4">
    <source>
        <dbReference type="PROSITE" id="PS51118"/>
    </source>
</evidence>
<dbReference type="Gene3D" id="1.10.10.10">
    <property type="entry name" value="Winged helix-like DNA-binding domain superfamily/Winged helix DNA-binding domain"/>
    <property type="match status" value="1"/>
</dbReference>
<dbReference type="Proteomes" id="UP001065613">
    <property type="component" value="Chromosome"/>
</dbReference>
<evidence type="ECO:0000256" key="2">
    <source>
        <dbReference type="ARBA" id="ARBA00023125"/>
    </source>
</evidence>
<evidence type="ECO:0000256" key="1">
    <source>
        <dbReference type="ARBA" id="ARBA00023015"/>
    </source>
</evidence>
<dbReference type="InterPro" id="IPR002577">
    <property type="entry name" value="HTH_HxlR"/>
</dbReference>
<dbReference type="PROSITE" id="PS51118">
    <property type="entry name" value="HTH_HXLR"/>
    <property type="match status" value="1"/>
</dbReference>
<dbReference type="PANTHER" id="PTHR33204:SF29">
    <property type="entry name" value="TRANSCRIPTIONAL REGULATOR"/>
    <property type="match status" value="1"/>
</dbReference>
<dbReference type="Pfam" id="PF01638">
    <property type="entry name" value="HxlR"/>
    <property type="match status" value="1"/>
</dbReference>
<dbReference type="SUPFAM" id="SSF46785">
    <property type="entry name" value="Winged helix' DNA-binding domain"/>
    <property type="match status" value="1"/>
</dbReference>
<dbReference type="InterPro" id="IPR036390">
    <property type="entry name" value="WH_DNA-bd_sf"/>
</dbReference>
<keyword evidence="2" id="KW-0238">DNA-binding</keyword>
<keyword evidence="1" id="KW-0805">Transcription regulation</keyword>
<protein>
    <submittedName>
        <fullName evidence="5">Helix-turn-helix transcriptional regulator</fullName>
    </submittedName>
</protein>
<dbReference type="PANTHER" id="PTHR33204">
    <property type="entry name" value="TRANSCRIPTIONAL REGULATOR, MARR FAMILY"/>
    <property type="match status" value="1"/>
</dbReference>
<organism evidence="5">
    <name type="scientific">Woronichinia naegeliana WA131</name>
    <dbReference type="NCBI Taxonomy" id="2824559"/>
    <lineage>
        <taxon>Bacteria</taxon>
        <taxon>Bacillati</taxon>
        <taxon>Cyanobacteriota</taxon>
        <taxon>Cyanophyceae</taxon>
        <taxon>Synechococcales</taxon>
        <taxon>Coelosphaeriaceae</taxon>
        <taxon>Woronichinia</taxon>
    </lineage>
</organism>
<dbReference type="GO" id="GO:0003677">
    <property type="term" value="F:DNA binding"/>
    <property type="evidence" value="ECO:0007669"/>
    <property type="project" value="UniProtKB-KW"/>
</dbReference>
<evidence type="ECO:0000313" key="5">
    <source>
        <dbReference type="EMBL" id="UXE60274.1"/>
    </source>
</evidence>
<dbReference type="KEGG" id="wna:KA717_32425"/>
<dbReference type="InterPro" id="IPR036388">
    <property type="entry name" value="WH-like_DNA-bd_sf"/>
</dbReference>
<keyword evidence="3" id="KW-0804">Transcription</keyword>
<proteinExistence type="predicted"/>